<reference evidence="3 4" key="1">
    <citation type="submission" date="2020-02" db="EMBL/GenBank/DDBJ databases">
        <title>Genome sequence of strain CCNWXJ40-4.</title>
        <authorList>
            <person name="Gao J."/>
            <person name="Sun J."/>
        </authorList>
    </citation>
    <scope>NUCLEOTIDE SEQUENCE [LARGE SCALE GENOMIC DNA]</scope>
    <source>
        <strain evidence="3 4">CCNWXJ 40-4</strain>
    </source>
</reference>
<protein>
    <submittedName>
        <fullName evidence="3">Gfo/Idh/MocA family oxidoreductase</fullName>
    </submittedName>
</protein>
<accession>A0A6G4WM79</accession>
<evidence type="ECO:0000259" key="1">
    <source>
        <dbReference type="Pfam" id="PF01408"/>
    </source>
</evidence>
<comment type="caution">
    <text evidence="3">The sequence shown here is derived from an EMBL/GenBank/DDBJ whole genome shotgun (WGS) entry which is preliminary data.</text>
</comment>
<dbReference type="SUPFAM" id="SSF55347">
    <property type="entry name" value="Glyceraldehyde-3-phosphate dehydrogenase-like, C-terminal domain"/>
    <property type="match status" value="1"/>
</dbReference>
<dbReference type="InterPro" id="IPR051450">
    <property type="entry name" value="Gfo/Idh/MocA_Oxidoreductases"/>
</dbReference>
<feature type="domain" description="GFO/IDH/MocA-like oxidoreductase" evidence="2">
    <location>
        <begin position="135"/>
        <end position="246"/>
    </location>
</feature>
<dbReference type="RefSeq" id="WP_165033650.1">
    <property type="nucleotide sequence ID" value="NZ_JAAKZF010000090.1"/>
</dbReference>
<sequence length="342" mass="36428">MRRTLKVGVIGLGFFGARHARVLAVHPAAELVGVCDKDAARLAETAAIAGVPGFDDFSALLALPELEAVSICLPDRLHEAAAIAAAEAGKAILLEKPLAHDAATARRIVDAVEANGTRLMVGHILRFDPRYVQVYHAAAPERLGAPIHLRAKRSGIRSTARRLGASSSILFYMGVHDVDALQWIARSRIARVYAQKRDVLGNGNEDALYAVVNFENGAIGAIDYSWAWPDGLMNGFRAALEVVGTRSATYLNVADQGFYTVDDDGTSGGDTHLWPEINGRIAGDLADEIDHFVTATLSGAPYLQSCQEAFDAIPVLDALAESARSGQPVEVCRQAPTLAPNG</sequence>
<dbReference type="InterPro" id="IPR000683">
    <property type="entry name" value="Gfo/Idh/MocA-like_OxRdtase_N"/>
</dbReference>
<dbReference type="InterPro" id="IPR036291">
    <property type="entry name" value="NAD(P)-bd_dom_sf"/>
</dbReference>
<dbReference type="Pfam" id="PF22725">
    <property type="entry name" value="GFO_IDH_MocA_C3"/>
    <property type="match status" value="1"/>
</dbReference>
<dbReference type="InterPro" id="IPR055170">
    <property type="entry name" value="GFO_IDH_MocA-like_dom"/>
</dbReference>
<dbReference type="EMBL" id="JAAKZF010000090">
    <property type="protein sequence ID" value="NGO55293.1"/>
    <property type="molecule type" value="Genomic_DNA"/>
</dbReference>
<dbReference type="PANTHER" id="PTHR43377:SF1">
    <property type="entry name" value="BILIVERDIN REDUCTASE A"/>
    <property type="match status" value="1"/>
</dbReference>
<dbReference type="Pfam" id="PF01408">
    <property type="entry name" value="GFO_IDH_MocA"/>
    <property type="match status" value="1"/>
</dbReference>
<dbReference type="Gene3D" id="3.30.360.10">
    <property type="entry name" value="Dihydrodipicolinate Reductase, domain 2"/>
    <property type="match status" value="1"/>
</dbReference>
<gene>
    <name evidence="3" type="ORF">G6N73_30225</name>
</gene>
<evidence type="ECO:0000313" key="4">
    <source>
        <dbReference type="Proteomes" id="UP001642900"/>
    </source>
</evidence>
<keyword evidence="4" id="KW-1185">Reference proteome</keyword>
<feature type="domain" description="Gfo/Idh/MocA-like oxidoreductase N-terminal" evidence="1">
    <location>
        <begin position="5"/>
        <end position="123"/>
    </location>
</feature>
<evidence type="ECO:0000313" key="3">
    <source>
        <dbReference type="EMBL" id="NGO55293.1"/>
    </source>
</evidence>
<dbReference type="Gene3D" id="3.40.50.720">
    <property type="entry name" value="NAD(P)-binding Rossmann-like Domain"/>
    <property type="match status" value="1"/>
</dbReference>
<proteinExistence type="predicted"/>
<dbReference type="AlphaFoldDB" id="A0A6G4WM79"/>
<dbReference type="Proteomes" id="UP001642900">
    <property type="component" value="Unassembled WGS sequence"/>
</dbReference>
<dbReference type="PANTHER" id="PTHR43377">
    <property type="entry name" value="BILIVERDIN REDUCTASE A"/>
    <property type="match status" value="1"/>
</dbReference>
<dbReference type="GO" id="GO:0000166">
    <property type="term" value="F:nucleotide binding"/>
    <property type="evidence" value="ECO:0007669"/>
    <property type="project" value="InterPro"/>
</dbReference>
<organism evidence="3 4">
    <name type="scientific">Allomesorhizobium camelthorni</name>
    <dbReference type="NCBI Taxonomy" id="475069"/>
    <lineage>
        <taxon>Bacteria</taxon>
        <taxon>Pseudomonadati</taxon>
        <taxon>Pseudomonadota</taxon>
        <taxon>Alphaproteobacteria</taxon>
        <taxon>Hyphomicrobiales</taxon>
        <taxon>Phyllobacteriaceae</taxon>
        <taxon>Allomesorhizobium</taxon>
    </lineage>
</organism>
<name>A0A6G4WM79_9HYPH</name>
<evidence type="ECO:0000259" key="2">
    <source>
        <dbReference type="Pfam" id="PF22725"/>
    </source>
</evidence>
<dbReference type="SUPFAM" id="SSF51735">
    <property type="entry name" value="NAD(P)-binding Rossmann-fold domains"/>
    <property type="match status" value="1"/>
</dbReference>